<accession>A0A427UP80</accession>
<dbReference type="OrthoDB" id="6420389at2"/>
<protein>
    <submittedName>
        <fullName evidence="1">DUF1482 family protein</fullName>
    </submittedName>
</protein>
<evidence type="ECO:0000313" key="1">
    <source>
        <dbReference type="EMBL" id="RSE22135.1"/>
    </source>
</evidence>
<gene>
    <name evidence="1" type="ORF">EGT71_22110</name>
</gene>
<organism evidence="1 2">
    <name type="scientific">Atlantibacter subterraneus</name>
    <dbReference type="NCBI Taxonomy" id="255519"/>
    <lineage>
        <taxon>Bacteria</taxon>
        <taxon>Pseudomonadati</taxon>
        <taxon>Pseudomonadota</taxon>
        <taxon>Gammaproteobacteria</taxon>
        <taxon>Enterobacterales</taxon>
        <taxon>Enterobacteriaceae</taxon>
        <taxon>Atlantibacter</taxon>
    </lineage>
</organism>
<sequence length="65" mass="6965">MGTLFALVLTVATTSGDYQDMVLGVYESQQLCEAAATEQQVAGECWPVEGIVRNGEIPAEQVAKF</sequence>
<dbReference type="InterPro" id="IPR009954">
    <property type="entry name" value="DUF1482"/>
</dbReference>
<dbReference type="RefSeq" id="WP_125295631.1">
    <property type="nucleotide sequence ID" value="NZ_RHWZ01000021.1"/>
</dbReference>
<reference evidence="1 2" key="1">
    <citation type="submission" date="2018-10" db="EMBL/GenBank/DDBJ databases">
        <title>Transmission dynamics of multidrug resistant bacteria on intensive care unit surfaces.</title>
        <authorList>
            <person name="D'Souza A.W."/>
            <person name="Potter R.F."/>
            <person name="Wallace M."/>
            <person name="Shupe A."/>
            <person name="Patel S."/>
            <person name="Sun S."/>
            <person name="Gul D."/>
            <person name="Kwon J.H."/>
            <person name="Andleeb S."/>
            <person name="Burnham C.-A.D."/>
            <person name="Dantas G."/>
        </authorList>
    </citation>
    <scope>NUCLEOTIDE SEQUENCE [LARGE SCALE GENOMIC DNA]</scope>
    <source>
        <strain evidence="1 2">AS_373</strain>
    </source>
</reference>
<comment type="caution">
    <text evidence="1">The sequence shown here is derived from an EMBL/GenBank/DDBJ whole genome shotgun (WGS) entry which is preliminary data.</text>
</comment>
<name>A0A427UP80_9ENTR</name>
<dbReference type="Proteomes" id="UP000275331">
    <property type="component" value="Unassembled WGS sequence"/>
</dbReference>
<dbReference type="AlphaFoldDB" id="A0A427UP80"/>
<proteinExistence type="predicted"/>
<dbReference type="EMBL" id="RHXB01000020">
    <property type="protein sequence ID" value="RSE22135.1"/>
    <property type="molecule type" value="Genomic_DNA"/>
</dbReference>
<evidence type="ECO:0000313" key="2">
    <source>
        <dbReference type="Proteomes" id="UP000275331"/>
    </source>
</evidence>
<dbReference type="Pfam" id="PF07358">
    <property type="entry name" value="DUF1482"/>
    <property type="match status" value="1"/>
</dbReference>